<accession>A0A9P6MZQ0</accession>
<keyword evidence="2 10" id="KW-0240">DNA-directed RNA polymerase</keyword>
<keyword evidence="4 10" id="KW-0808">Transferase</keyword>
<dbReference type="AlphaFoldDB" id="A0A9P6MZQ0"/>
<keyword evidence="9" id="KW-0804">Transcription</keyword>
<dbReference type="Proteomes" id="UP000703661">
    <property type="component" value="Unassembled WGS sequence"/>
</dbReference>
<evidence type="ECO:0000256" key="6">
    <source>
        <dbReference type="ARBA" id="ARBA00022705"/>
    </source>
</evidence>
<reference evidence="12" key="1">
    <citation type="journal article" date="2020" name="Fungal Divers.">
        <title>Resolving the Mortierellaceae phylogeny through synthesis of multi-gene phylogenetics and phylogenomics.</title>
        <authorList>
            <person name="Vandepol N."/>
            <person name="Liber J."/>
            <person name="Desiro A."/>
            <person name="Na H."/>
            <person name="Kennedy M."/>
            <person name="Barry K."/>
            <person name="Grigoriev I.V."/>
            <person name="Miller A.N."/>
            <person name="O'Donnell K."/>
            <person name="Stajich J.E."/>
            <person name="Bonito G."/>
        </authorList>
    </citation>
    <scope>NUCLEOTIDE SEQUENCE</scope>
    <source>
        <strain evidence="12">NRRL 2769</strain>
    </source>
</reference>
<dbReference type="GO" id="GO:0006269">
    <property type="term" value="P:DNA replication, synthesis of primer"/>
    <property type="evidence" value="ECO:0007669"/>
    <property type="project" value="UniProtKB-KW"/>
</dbReference>
<keyword evidence="3 10" id="KW-0639">Primosome</keyword>
<dbReference type="SUPFAM" id="SSF56747">
    <property type="entry name" value="Prim-pol domain"/>
    <property type="match status" value="1"/>
</dbReference>
<dbReference type="InterPro" id="IPR014052">
    <property type="entry name" value="DNA_primase_ssu_euk/arc"/>
</dbReference>
<evidence type="ECO:0000313" key="12">
    <source>
        <dbReference type="EMBL" id="KAG0018838.1"/>
    </source>
</evidence>
<evidence type="ECO:0000256" key="10">
    <source>
        <dbReference type="RuleBase" id="RU003514"/>
    </source>
</evidence>
<protein>
    <recommendedName>
        <fullName evidence="10">DNA primase</fullName>
        <ecNumber evidence="10">2.7.7.-</ecNumber>
    </recommendedName>
</protein>
<sequence length="497" mass="57423">MYPPANSGTLTPVEAGQSEEKQKRDELEHLFDLDDDEVLKAENPWMRTAPVELFSAKNAGADDLAGDSPRQFMLFYRHFFPAKPYFEWLNYDTLNAGTSIATSPSRSFMNREFSFILTNETFMRYQSFKNMEDFKNELARLCPTRIDLGAVYNIRPKDKNMVRAGALVAVSKEMVFDIDMTDYDEIRTCCSGGDVCIKCWEFMTVAMKVIDAALRDDFGFKHLLWVYSGRRGVHCWVGDERARVMTNEQRKAIVSYLEVIKGGTNQVRKVNLPNTLHPSLRIISEHFKNLVFSSQDILTTPESWEKILAIIPDEAVRAKVREDWEDAPGRAPSQKWENLKNIIGQNIDTPKKRQQLENIPRDIIFQYTYPRLDDKVSVDIRHLLKSPFCIHPKTGRVCVPIPIETCENFDPASAPTVPRLVRELNEYDANHPGTEDRSKLQGTMKEVEFEIFINVQPYNWQKTSLREHVEVFEKFVKGIQRDIRAKKRDDASRSVDF</sequence>
<feature type="region of interest" description="Disordered" evidence="11">
    <location>
        <begin position="1"/>
        <end position="24"/>
    </location>
</feature>
<gene>
    <name evidence="12" type="ORF">BGZ80_006675</name>
</gene>
<comment type="similarity">
    <text evidence="1 10">Belongs to the eukaryotic-type primase small subunit family.</text>
</comment>
<evidence type="ECO:0000256" key="1">
    <source>
        <dbReference type="ARBA" id="ARBA00009762"/>
    </source>
</evidence>
<feature type="compositionally biased region" description="Polar residues" evidence="11">
    <location>
        <begin position="1"/>
        <end position="10"/>
    </location>
</feature>
<evidence type="ECO:0000256" key="7">
    <source>
        <dbReference type="ARBA" id="ARBA00022723"/>
    </source>
</evidence>
<evidence type="ECO:0000256" key="11">
    <source>
        <dbReference type="SAM" id="MobiDB-lite"/>
    </source>
</evidence>
<dbReference type="GO" id="GO:0046872">
    <property type="term" value="F:metal ion binding"/>
    <property type="evidence" value="ECO:0007669"/>
    <property type="project" value="UniProtKB-KW"/>
</dbReference>
<dbReference type="GO" id="GO:0005658">
    <property type="term" value="C:alpha DNA polymerase:primase complex"/>
    <property type="evidence" value="ECO:0007669"/>
    <property type="project" value="UniProtKB-ARBA"/>
</dbReference>
<dbReference type="FunFam" id="3.90.920.10:FF:000003">
    <property type="entry name" value="DNA primase"/>
    <property type="match status" value="1"/>
</dbReference>
<proteinExistence type="inferred from homology"/>
<evidence type="ECO:0000256" key="2">
    <source>
        <dbReference type="ARBA" id="ARBA00022478"/>
    </source>
</evidence>
<dbReference type="EC" id="2.7.7.-" evidence="10"/>
<keyword evidence="13" id="KW-1185">Reference proteome</keyword>
<dbReference type="CDD" id="cd04860">
    <property type="entry name" value="AE_Prim_S"/>
    <property type="match status" value="1"/>
</dbReference>
<dbReference type="EMBL" id="JAAAID010000330">
    <property type="protein sequence ID" value="KAG0018838.1"/>
    <property type="molecule type" value="Genomic_DNA"/>
</dbReference>
<dbReference type="InterPro" id="IPR002755">
    <property type="entry name" value="DNA_primase_S"/>
</dbReference>
<evidence type="ECO:0000256" key="3">
    <source>
        <dbReference type="ARBA" id="ARBA00022515"/>
    </source>
</evidence>
<keyword evidence="7" id="KW-0479">Metal-binding</keyword>
<evidence type="ECO:0000256" key="8">
    <source>
        <dbReference type="ARBA" id="ARBA00022833"/>
    </source>
</evidence>
<dbReference type="Gene3D" id="3.90.920.10">
    <property type="entry name" value="DNA primase, PRIM domain"/>
    <property type="match status" value="1"/>
</dbReference>
<dbReference type="PANTHER" id="PTHR10536">
    <property type="entry name" value="DNA PRIMASE SMALL SUBUNIT"/>
    <property type="match status" value="1"/>
</dbReference>
<name>A0A9P6MZQ0_9FUNG</name>
<dbReference type="GO" id="GO:0003899">
    <property type="term" value="F:DNA-directed RNA polymerase activity"/>
    <property type="evidence" value="ECO:0007669"/>
    <property type="project" value="InterPro"/>
</dbReference>
<keyword evidence="5" id="KW-0548">Nucleotidyltransferase</keyword>
<evidence type="ECO:0000256" key="4">
    <source>
        <dbReference type="ARBA" id="ARBA00022679"/>
    </source>
</evidence>
<dbReference type="Pfam" id="PF01896">
    <property type="entry name" value="DNA_primase_S"/>
    <property type="match status" value="1"/>
</dbReference>
<keyword evidence="6 10" id="KW-0235">DNA replication</keyword>
<comment type="caution">
    <text evidence="12">The sequence shown here is derived from an EMBL/GenBank/DDBJ whole genome shotgun (WGS) entry which is preliminary data.</text>
</comment>
<evidence type="ECO:0000256" key="9">
    <source>
        <dbReference type="ARBA" id="ARBA00023163"/>
    </source>
</evidence>
<keyword evidence="8" id="KW-0862">Zinc</keyword>
<evidence type="ECO:0000256" key="5">
    <source>
        <dbReference type="ARBA" id="ARBA00022695"/>
    </source>
</evidence>
<dbReference type="NCBIfam" id="TIGR00335">
    <property type="entry name" value="primase_sml"/>
    <property type="match status" value="1"/>
</dbReference>
<evidence type="ECO:0000313" key="13">
    <source>
        <dbReference type="Proteomes" id="UP000703661"/>
    </source>
</evidence>
<organism evidence="12 13">
    <name type="scientific">Entomortierella chlamydospora</name>
    <dbReference type="NCBI Taxonomy" id="101097"/>
    <lineage>
        <taxon>Eukaryota</taxon>
        <taxon>Fungi</taxon>
        <taxon>Fungi incertae sedis</taxon>
        <taxon>Mucoromycota</taxon>
        <taxon>Mortierellomycotina</taxon>
        <taxon>Mortierellomycetes</taxon>
        <taxon>Mortierellales</taxon>
        <taxon>Mortierellaceae</taxon>
        <taxon>Entomortierella</taxon>
    </lineage>
</organism>